<keyword evidence="2" id="KW-1185">Reference proteome</keyword>
<protein>
    <submittedName>
        <fullName evidence="1">Uncharacterized protein</fullName>
    </submittedName>
</protein>
<evidence type="ECO:0000313" key="1">
    <source>
        <dbReference type="EMBL" id="MDR0189045.1"/>
    </source>
</evidence>
<dbReference type="RefSeq" id="WP_309254652.1">
    <property type="nucleotide sequence ID" value="NZ_JAVGXC010000006.1"/>
</dbReference>
<evidence type="ECO:0000313" key="2">
    <source>
        <dbReference type="Proteomes" id="UP001224477"/>
    </source>
</evidence>
<comment type="caution">
    <text evidence="1">The sequence shown here is derived from an EMBL/GenBank/DDBJ whole genome shotgun (WGS) entry which is preliminary data.</text>
</comment>
<name>A0ABU1CP61_9PSED</name>
<sequence length="971" mass="106212">MPMHRPSADLLPTVDIPLLQPPIPDDIEAADGGIGLRHIEHPLLVHMARPENTPPGTVFELYWGDPRWPVAGNFIREDDEDLTRIPFIVPVDHILEAWADPVYAKVIRSSGNSDETERLRLRVNLQRPGGRDPDDETPGHQRLVYELPPDVLIDGVDDTRAAQGVEIVFRHWENMAPYDLLILVWGSERIEHRVQPDEVNTDIRLTVDYANIGAAGNGEAIPVGFQVEGATGNYPDEWARWSPITWVDVYLDTERPEAPWLTFPETERDIELEQLGGQAVRVGARVSSADARAYSVVTLVWAGTDNEGVAVPHLESQNLSGGKAYYFNIEHALVAALAKGTAYAYYLLQGDGLPDKRSYNRHLRILGDVVKWPAPTIDQLIGDYLEPDLPEATVRFPAQASWPDGAFLDVMVVAEGVGSPIVRRIGAPVGNIPITPEGEMLVMVPDSILKHFNGYPTEVYYVLSRQGALPQESLRLKVHVGEPVRELPEPIVEKAYDGVLNPDDITEYAWVIAPFTGTLQGDWITLYWIGPGASTSVRVQVGVDGATTEHSILIDYITANLDEQVKVFYTLERSQQRPRYSHIATVEIRQGLGELPPPGLSRATITGPGTATLAPLDVQTGTTLVVSYVGMRDGDSIQVTMQGTAGAGSPVIAAKNGLTSGVVTFGIPASAIGANIGNVNKTFMLKYEVTRANVTRPSITLTVTVTPIPVGSLPRPLINSIATGGLLDITGFGASTLWSIAAYPFQFSNGQIKWLTYKGTDSNNQAVVYEPWSGANNGHAGAYSYNPNHNWFRTLKDGTTLTIEVRIAFDKVNNKSQAVLLQTTTYTVKSIQILDYTNFDNQNMNGWTRAAMGLYLTLLTNGGGIKYFLWHNNGPIKGEGRALTKNINVTAGKRYIFEATLIGNYYGGPPGAYIMAGVHRSATYTFQNEGKDLKIEFTASATGPLQFSVNTISNGGDLQSISVFLLRVTQL</sequence>
<gene>
    <name evidence="1" type="ORF">RCO22_08865</name>
</gene>
<dbReference type="Proteomes" id="UP001224477">
    <property type="component" value="Unassembled WGS sequence"/>
</dbReference>
<accession>A0ABU1CP61</accession>
<reference evidence="1 2" key="1">
    <citation type="journal article" date="2023" name="Microbiol. Resour. Announc.">
        <title>Whole-genome sequence of Pseudomonas yamanorum OLsAu1 isolated from the edible ectomycorrhizal mushroom Lactarius sp. section Deliciosi.</title>
        <authorList>
            <person name="Ramirez-Mendoza R."/>
            <person name="Angeles-Argaiz R.E."/>
            <person name="Hernandez-Oaxaca D."/>
            <person name="Aguirre-Beltran L."/>
            <person name="Almaraz-Suarez J."/>
            <person name="Perez-Moreno J."/>
        </authorList>
    </citation>
    <scope>NUCLEOTIDE SEQUENCE [LARGE SCALE GENOMIC DNA]</scope>
    <source>
        <strain evidence="1 2">OLsAu1</strain>
    </source>
</reference>
<dbReference type="EMBL" id="JAVGXC010000006">
    <property type="protein sequence ID" value="MDR0189045.1"/>
    <property type="molecule type" value="Genomic_DNA"/>
</dbReference>
<proteinExistence type="predicted"/>
<organism evidence="1 2">
    <name type="scientific">Pseudomonas yamanorum</name>
    <dbReference type="NCBI Taxonomy" id="515393"/>
    <lineage>
        <taxon>Bacteria</taxon>
        <taxon>Pseudomonadati</taxon>
        <taxon>Pseudomonadota</taxon>
        <taxon>Gammaproteobacteria</taxon>
        <taxon>Pseudomonadales</taxon>
        <taxon>Pseudomonadaceae</taxon>
        <taxon>Pseudomonas</taxon>
    </lineage>
</organism>